<evidence type="ECO:0008006" key="4">
    <source>
        <dbReference type="Google" id="ProtNLM"/>
    </source>
</evidence>
<proteinExistence type="predicted"/>
<gene>
    <name evidence="2" type="ORF">ARMGADRAFT_1063919</name>
</gene>
<evidence type="ECO:0000256" key="1">
    <source>
        <dbReference type="SAM" id="SignalP"/>
    </source>
</evidence>
<protein>
    <recommendedName>
        <fullName evidence="4">Fungal calcium binding protein domain-containing protein</fullName>
    </recommendedName>
</protein>
<accession>A0A2H3DSA1</accession>
<sequence length="348" mass="37273">MFIRSLSLLSLVTFTIANGLGDGNALQDAFDTMDGTFDNIRGALSVFSTNVDVSHATDHLDGKWVCDAVKHGLPIAGGFLDGLAARKDDFKTVGCTANICLLLKTLVRDSDVFDKKFFPAAPASSKACIEKYQEAIGAKLDKAFKVFLPVVRATPQEKGTRMIGHRGKTLTHNDSSLTTTIISQVPPRYSGLREPCWSVESYLAGIATSSDEAHACALIFAALCAATAYSLLAPLLGIRLKLIRLPAAFDLGGVNSRTIALLWPPPSPSGVRLPGKNKSESAAVACYNYTVVPVYPLAPALSARRYTLLLYRPTSIPVPPISFSSFVHKAVGAQNQVALCYLAHCVRS</sequence>
<reference evidence="3" key="1">
    <citation type="journal article" date="2017" name="Nat. Ecol. Evol.">
        <title>Genome expansion and lineage-specific genetic innovations in the forest pathogenic fungi Armillaria.</title>
        <authorList>
            <person name="Sipos G."/>
            <person name="Prasanna A.N."/>
            <person name="Walter M.C."/>
            <person name="O'Connor E."/>
            <person name="Balint B."/>
            <person name="Krizsan K."/>
            <person name="Kiss B."/>
            <person name="Hess J."/>
            <person name="Varga T."/>
            <person name="Slot J."/>
            <person name="Riley R."/>
            <person name="Boka B."/>
            <person name="Rigling D."/>
            <person name="Barry K."/>
            <person name="Lee J."/>
            <person name="Mihaltcheva S."/>
            <person name="LaButti K."/>
            <person name="Lipzen A."/>
            <person name="Waldron R."/>
            <person name="Moloney N.M."/>
            <person name="Sperisen C."/>
            <person name="Kredics L."/>
            <person name="Vagvoelgyi C."/>
            <person name="Patrignani A."/>
            <person name="Fitzpatrick D."/>
            <person name="Nagy I."/>
            <person name="Doyle S."/>
            <person name="Anderson J.B."/>
            <person name="Grigoriev I.V."/>
            <person name="Gueldener U."/>
            <person name="Muensterkoetter M."/>
            <person name="Nagy L.G."/>
        </authorList>
    </citation>
    <scope>NUCLEOTIDE SEQUENCE [LARGE SCALE GENOMIC DNA]</scope>
    <source>
        <strain evidence="3">Ar21-2</strain>
    </source>
</reference>
<dbReference type="AlphaFoldDB" id="A0A2H3DSA1"/>
<feature type="signal peptide" evidence="1">
    <location>
        <begin position="1"/>
        <end position="17"/>
    </location>
</feature>
<dbReference type="EMBL" id="KZ293660">
    <property type="protein sequence ID" value="PBK91987.1"/>
    <property type="molecule type" value="Genomic_DNA"/>
</dbReference>
<name>A0A2H3DSA1_ARMGA</name>
<dbReference type="InParanoid" id="A0A2H3DSA1"/>
<organism evidence="2 3">
    <name type="scientific">Armillaria gallica</name>
    <name type="common">Bulbous honey fungus</name>
    <name type="synonym">Armillaria bulbosa</name>
    <dbReference type="NCBI Taxonomy" id="47427"/>
    <lineage>
        <taxon>Eukaryota</taxon>
        <taxon>Fungi</taxon>
        <taxon>Dikarya</taxon>
        <taxon>Basidiomycota</taxon>
        <taxon>Agaricomycotina</taxon>
        <taxon>Agaricomycetes</taxon>
        <taxon>Agaricomycetidae</taxon>
        <taxon>Agaricales</taxon>
        <taxon>Marasmiineae</taxon>
        <taxon>Physalacriaceae</taxon>
        <taxon>Armillaria</taxon>
    </lineage>
</organism>
<evidence type="ECO:0000313" key="2">
    <source>
        <dbReference type="EMBL" id="PBK91987.1"/>
    </source>
</evidence>
<evidence type="ECO:0000313" key="3">
    <source>
        <dbReference type="Proteomes" id="UP000217790"/>
    </source>
</evidence>
<feature type="chain" id="PRO_5013749426" description="Fungal calcium binding protein domain-containing protein" evidence="1">
    <location>
        <begin position="18"/>
        <end position="348"/>
    </location>
</feature>
<keyword evidence="3" id="KW-1185">Reference proteome</keyword>
<dbReference type="Proteomes" id="UP000217790">
    <property type="component" value="Unassembled WGS sequence"/>
</dbReference>
<dbReference type="OrthoDB" id="3011147at2759"/>
<keyword evidence="1" id="KW-0732">Signal</keyword>